<feature type="transmembrane region" description="Helical" evidence="6">
    <location>
        <begin position="213"/>
        <end position="231"/>
    </location>
</feature>
<evidence type="ECO:0000256" key="6">
    <source>
        <dbReference type="SAM" id="Phobius"/>
    </source>
</evidence>
<comment type="subcellular location">
    <subcellularLocation>
        <location evidence="1">Cell membrane</location>
        <topology evidence="1">Multi-pass membrane protein</topology>
    </subcellularLocation>
</comment>
<dbReference type="EMBL" id="JAMQJZ010000003">
    <property type="protein sequence ID" value="MDC3419907.1"/>
    <property type="molecule type" value="Genomic_DNA"/>
</dbReference>
<dbReference type="GO" id="GO:0005886">
    <property type="term" value="C:plasma membrane"/>
    <property type="evidence" value="ECO:0007669"/>
    <property type="project" value="UniProtKB-SubCell"/>
</dbReference>
<gene>
    <name evidence="8" type="ORF">NC661_05935</name>
</gene>
<feature type="transmembrane region" description="Helical" evidence="6">
    <location>
        <begin position="151"/>
        <end position="177"/>
    </location>
</feature>
<feature type="transmembrane region" description="Helical" evidence="6">
    <location>
        <begin position="243"/>
        <end position="262"/>
    </location>
</feature>
<feature type="transmembrane region" description="Helical" evidence="6">
    <location>
        <begin position="413"/>
        <end position="434"/>
    </location>
</feature>
<name>A0A9X3WHB1_9BACI</name>
<feature type="transmembrane region" description="Helical" evidence="6">
    <location>
        <begin position="93"/>
        <end position="112"/>
    </location>
</feature>
<dbReference type="Pfam" id="PF07690">
    <property type="entry name" value="MFS_1"/>
    <property type="match status" value="2"/>
</dbReference>
<dbReference type="RefSeq" id="WP_259870636.1">
    <property type="nucleotide sequence ID" value="NZ_JAMQJZ010000003.1"/>
</dbReference>
<keyword evidence="3 6" id="KW-0812">Transmembrane</keyword>
<evidence type="ECO:0000313" key="8">
    <source>
        <dbReference type="EMBL" id="MDC3419907.1"/>
    </source>
</evidence>
<dbReference type="PROSITE" id="PS00216">
    <property type="entry name" value="SUGAR_TRANSPORT_1"/>
    <property type="match status" value="1"/>
</dbReference>
<evidence type="ECO:0000256" key="4">
    <source>
        <dbReference type="ARBA" id="ARBA00022989"/>
    </source>
</evidence>
<feature type="domain" description="Major facilitator superfamily (MFS) profile" evidence="7">
    <location>
        <begin position="27"/>
        <end position="482"/>
    </location>
</feature>
<accession>A0A9X3WHB1</accession>
<dbReference type="InterPro" id="IPR005829">
    <property type="entry name" value="Sugar_transporter_CS"/>
</dbReference>
<dbReference type="PROSITE" id="PS50850">
    <property type="entry name" value="MFS"/>
    <property type="match status" value="1"/>
</dbReference>
<feature type="transmembrane region" description="Helical" evidence="6">
    <location>
        <begin position="21"/>
        <end position="42"/>
    </location>
</feature>
<feature type="transmembrane region" description="Helical" evidence="6">
    <location>
        <begin position="118"/>
        <end position="139"/>
    </location>
</feature>
<keyword evidence="2" id="KW-0813">Transport</keyword>
<dbReference type="CDD" id="cd17321">
    <property type="entry name" value="MFS_MMR_MDR_like"/>
    <property type="match status" value="1"/>
</dbReference>
<evidence type="ECO:0000256" key="5">
    <source>
        <dbReference type="ARBA" id="ARBA00023136"/>
    </source>
</evidence>
<feature type="transmembrane region" description="Helical" evidence="6">
    <location>
        <begin position="454"/>
        <end position="477"/>
    </location>
</feature>
<keyword evidence="5 6" id="KW-0472">Membrane</keyword>
<dbReference type="Gene3D" id="1.20.1250.20">
    <property type="entry name" value="MFS general substrate transporter like domains"/>
    <property type="match status" value="2"/>
</dbReference>
<comment type="caution">
    <text evidence="8">The sequence shown here is derived from an EMBL/GenBank/DDBJ whole genome shotgun (WGS) entry which is preliminary data.</text>
</comment>
<evidence type="ECO:0000256" key="2">
    <source>
        <dbReference type="ARBA" id="ARBA00022448"/>
    </source>
</evidence>
<evidence type="ECO:0000256" key="3">
    <source>
        <dbReference type="ARBA" id="ARBA00022692"/>
    </source>
</evidence>
<dbReference type="GO" id="GO:0022857">
    <property type="term" value="F:transmembrane transporter activity"/>
    <property type="evidence" value="ECO:0007669"/>
    <property type="project" value="InterPro"/>
</dbReference>
<keyword evidence="9" id="KW-1185">Reference proteome</keyword>
<dbReference type="PANTHER" id="PTHR42718:SF9">
    <property type="entry name" value="MAJOR FACILITATOR SUPERFAMILY MULTIDRUG TRANSPORTER MFSC"/>
    <property type="match status" value="1"/>
</dbReference>
<evidence type="ECO:0000313" key="9">
    <source>
        <dbReference type="Proteomes" id="UP001145072"/>
    </source>
</evidence>
<dbReference type="AlphaFoldDB" id="A0A9X3WHB1"/>
<sequence length="489" mass="52367">MKKSSSNQAILVKPRMLTDQKVPSILILLSVCPGAFLSHFSAGLVNIALPELSLSFQASLSVTQWIVTGYLLAVMLGLPIMGKLSDIYGRKRIHNAGYLVFGIGALLSALSYSLGFLLAARIIQGIGAAMLQAANMAIITASFSDESRGKALGIVGTAVGLGALLGPSTGGVLINLFSWHVLFWIQVPIIILVFMMAIRFVPKDEPTGNTSVFDYLGAGLFGIAMTTIIFVLNQIGEVGFSKYLIPLMVVGLVSLGLFFVRVKKIKYPFIQLKVLSPPIVKAGSLIIVVSYMATFSAMVVVPFFLIGILDTTSSMAGILLMAYPLFLAIVGPISGSLSDRYGSYQVVVVGLLMMILSLIGLSFMSSSTPVWTVATLLCVLGLSMGVLTSPNYSLIIGNVSFQYLGIISSTVALLRNLGMALGTAIGVTFMNMWVSGSITDWMISGTKNQLDNVLLGFQSFFWLVASLTIIVMFYLIVSKGVRPCRKTNQ</sequence>
<protein>
    <submittedName>
        <fullName evidence="8">MFS transporter</fullName>
    </submittedName>
</protein>
<proteinExistence type="predicted"/>
<feature type="transmembrane region" description="Helical" evidence="6">
    <location>
        <begin position="283"/>
        <end position="309"/>
    </location>
</feature>
<evidence type="ECO:0000259" key="7">
    <source>
        <dbReference type="PROSITE" id="PS50850"/>
    </source>
</evidence>
<feature type="transmembrane region" description="Helical" evidence="6">
    <location>
        <begin position="370"/>
        <end position="392"/>
    </location>
</feature>
<dbReference type="PANTHER" id="PTHR42718">
    <property type="entry name" value="MAJOR FACILITATOR SUPERFAMILY MULTIDRUG TRANSPORTER MFSC"/>
    <property type="match status" value="1"/>
</dbReference>
<feature type="transmembrane region" description="Helical" evidence="6">
    <location>
        <begin position="315"/>
        <end position="334"/>
    </location>
</feature>
<keyword evidence="4 6" id="KW-1133">Transmembrane helix</keyword>
<dbReference type="Proteomes" id="UP001145072">
    <property type="component" value="Unassembled WGS sequence"/>
</dbReference>
<feature type="transmembrane region" description="Helical" evidence="6">
    <location>
        <begin position="62"/>
        <end position="81"/>
    </location>
</feature>
<dbReference type="InterPro" id="IPR020846">
    <property type="entry name" value="MFS_dom"/>
</dbReference>
<feature type="transmembrane region" description="Helical" evidence="6">
    <location>
        <begin position="183"/>
        <end position="201"/>
    </location>
</feature>
<dbReference type="SUPFAM" id="SSF103473">
    <property type="entry name" value="MFS general substrate transporter"/>
    <property type="match status" value="1"/>
</dbReference>
<dbReference type="InterPro" id="IPR036259">
    <property type="entry name" value="MFS_trans_sf"/>
</dbReference>
<dbReference type="InterPro" id="IPR011701">
    <property type="entry name" value="MFS"/>
</dbReference>
<reference evidence="8" key="1">
    <citation type="submission" date="2022-06" db="EMBL/GenBank/DDBJ databases">
        <title>Aquibacillus sp. a new bacterium isolated from soil saline samples.</title>
        <authorList>
            <person name="Galisteo C."/>
            <person name="De La Haba R."/>
            <person name="Sanchez-Porro C."/>
            <person name="Ventosa A."/>
        </authorList>
    </citation>
    <scope>NUCLEOTIDE SEQUENCE</scope>
    <source>
        <strain evidence="8">JCM 12387</strain>
    </source>
</reference>
<evidence type="ECO:0000256" key="1">
    <source>
        <dbReference type="ARBA" id="ARBA00004651"/>
    </source>
</evidence>
<organism evidence="8 9">
    <name type="scientific">Aquibacillus koreensis</name>
    <dbReference type="NCBI Taxonomy" id="279446"/>
    <lineage>
        <taxon>Bacteria</taxon>
        <taxon>Bacillati</taxon>
        <taxon>Bacillota</taxon>
        <taxon>Bacilli</taxon>
        <taxon>Bacillales</taxon>
        <taxon>Bacillaceae</taxon>
        <taxon>Aquibacillus</taxon>
    </lineage>
</organism>
<dbReference type="PRINTS" id="PR01036">
    <property type="entry name" value="TCRTETB"/>
</dbReference>
<feature type="transmembrane region" description="Helical" evidence="6">
    <location>
        <begin position="346"/>
        <end position="364"/>
    </location>
</feature>